<proteinExistence type="predicted"/>
<sequence length="232" mass="26124">MSELDLWCAVLLSAVDDALLGPSSRDPAHRALQAQIIEHARSYLTTPSKDLSTVCSLAGIDMPCLIDRMRVQIAQAPSVDELLGQKRKTSLNAITKKPKPPKPKRTAETYTYNGETLTIRQWSEKTGIRCDTIRGRINRGWPIGEAVTMTKQEAAERESIRRHKTTKIRHKRSSPGIAPTLYEHNGERLSLSDWSIRTGIKKVTLYARLMKGWPMEDVLRPDNLRGRTLITA</sequence>
<dbReference type="RefSeq" id="WP_128208728.1">
    <property type="nucleotide sequence ID" value="NZ_JBHRSO010000018.1"/>
</dbReference>
<dbReference type="Proteomes" id="UP000284476">
    <property type="component" value="Unassembled WGS sequence"/>
</dbReference>
<gene>
    <name evidence="1" type="ORF">D2T30_09845</name>
</gene>
<organism evidence="1 2">
    <name type="scientific">Paenirhodobacter populi</name>
    <dbReference type="NCBI Taxonomy" id="2306993"/>
    <lineage>
        <taxon>Bacteria</taxon>
        <taxon>Pseudomonadati</taxon>
        <taxon>Pseudomonadota</taxon>
        <taxon>Alphaproteobacteria</taxon>
        <taxon>Rhodobacterales</taxon>
        <taxon>Rhodobacter group</taxon>
        <taxon>Paenirhodobacter</taxon>
    </lineage>
</organism>
<dbReference type="EMBL" id="SAUZ01000010">
    <property type="protein sequence ID" value="RWR21136.1"/>
    <property type="molecule type" value="Genomic_DNA"/>
</dbReference>
<evidence type="ECO:0000313" key="2">
    <source>
        <dbReference type="Proteomes" id="UP000284476"/>
    </source>
</evidence>
<dbReference type="AlphaFoldDB" id="A0A443JLQ4"/>
<reference evidence="1 2" key="2">
    <citation type="submission" date="2019-01" db="EMBL/GenBank/DDBJ databases">
        <authorList>
            <person name="Li Y."/>
        </authorList>
    </citation>
    <scope>NUCLEOTIDE SEQUENCE [LARGE SCALE GENOMIC DNA]</scope>
    <source>
        <strain evidence="1 2">SK2B-1</strain>
    </source>
</reference>
<evidence type="ECO:0000313" key="1">
    <source>
        <dbReference type="EMBL" id="RWR21136.1"/>
    </source>
</evidence>
<protein>
    <submittedName>
        <fullName evidence="1">Uncharacterized protein</fullName>
    </submittedName>
</protein>
<name>A0A443JLQ4_9RHOB</name>
<accession>A0A443JLQ4</accession>
<comment type="caution">
    <text evidence="1">The sequence shown here is derived from an EMBL/GenBank/DDBJ whole genome shotgun (WGS) entry which is preliminary data.</text>
</comment>
<reference evidence="1 2" key="1">
    <citation type="submission" date="2019-01" db="EMBL/GenBank/DDBJ databases">
        <title>Sinorhodobacter populi sp. nov. isolated from the symptomatic bark tissue of Populus euramericana canker.</title>
        <authorList>
            <person name="Xu G."/>
        </authorList>
    </citation>
    <scope>NUCLEOTIDE SEQUENCE [LARGE SCALE GENOMIC DNA]</scope>
    <source>
        <strain evidence="1 2">SK2B-1</strain>
    </source>
</reference>